<dbReference type="Gene3D" id="2.60.40.420">
    <property type="entry name" value="Cupredoxins - blue copper proteins"/>
    <property type="match status" value="1"/>
</dbReference>
<proteinExistence type="predicted"/>
<feature type="non-terminal residue" evidence="1">
    <location>
        <position position="1"/>
    </location>
</feature>
<dbReference type="Proteomes" id="UP000799291">
    <property type="component" value="Unassembled WGS sequence"/>
</dbReference>
<evidence type="ECO:0000313" key="2">
    <source>
        <dbReference type="Proteomes" id="UP000799291"/>
    </source>
</evidence>
<dbReference type="InterPro" id="IPR008972">
    <property type="entry name" value="Cupredoxin"/>
</dbReference>
<protein>
    <recommendedName>
        <fullName evidence="3">Phytocyanin domain-containing protein</fullName>
    </recommendedName>
</protein>
<dbReference type="EMBL" id="MU005595">
    <property type="protein sequence ID" value="KAF2680643.1"/>
    <property type="molecule type" value="Genomic_DNA"/>
</dbReference>
<dbReference type="SUPFAM" id="SSF49503">
    <property type="entry name" value="Cupredoxins"/>
    <property type="match status" value="1"/>
</dbReference>
<dbReference type="AlphaFoldDB" id="A0A6G1IRQ3"/>
<accession>A0A6G1IRQ3</accession>
<organism evidence="1 2">
    <name type="scientific">Lentithecium fluviatile CBS 122367</name>
    <dbReference type="NCBI Taxonomy" id="1168545"/>
    <lineage>
        <taxon>Eukaryota</taxon>
        <taxon>Fungi</taxon>
        <taxon>Dikarya</taxon>
        <taxon>Ascomycota</taxon>
        <taxon>Pezizomycotina</taxon>
        <taxon>Dothideomycetes</taxon>
        <taxon>Pleosporomycetidae</taxon>
        <taxon>Pleosporales</taxon>
        <taxon>Massarineae</taxon>
        <taxon>Lentitheciaceae</taxon>
        <taxon>Lentithecium</taxon>
    </lineage>
</organism>
<dbReference type="OrthoDB" id="2331100at2759"/>
<gene>
    <name evidence="1" type="ORF">K458DRAFT_253790</name>
</gene>
<evidence type="ECO:0000313" key="1">
    <source>
        <dbReference type="EMBL" id="KAF2680643.1"/>
    </source>
</evidence>
<dbReference type="CDD" id="cd00920">
    <property type="entry name" value="Cupredoxin"/>
    <property type="match status" value="1"/>
</dbReference>
<dbReference type="InterPro" id="IPR052953">
    <property type="entry name" value="Ser-rich/MCO-related"/>
</dbReference>
<feature type="non-terminal residue" evidence="1">
    <location>
        <position position="101"/>
    </location>
</feature>
<reference evidence="1" key="1">
    <citation type="journal article" date="2020" name="Stud. Mycol.">
        <title>101 Dothideomycetes genomes: a test case for predicting lifestyles and emergence of pathogens.</title>
        <authorList>
            <person name="Haridas S."/>
            <person name="Albert R."/>
            <person name="Binder M."/>
            <person name="Bloem J."/>
            <person name="Labutti K."/>
            <person name="Salamov A."/>
            <person name="Andreopoulos B."/>
            <person name="Baker S."/>
            <person name="Barry K."/>
            <person name="Bills G."/>
            <person name="Bluhm B."/>
            <person name="Cannon C."/>
            <person name="Castanera R."/>
            <person name="Culley D."/>
            <person name="Daum C."/>
            <person name="Ezra D."/>
            <person name="Gonzalez J."/>
            <person name="Henrissat B."/>
            <person name="Kuo A."/>
            <person name="Liang C."/>
            <person name="Lipzen A."/>
            <person name="Lutzoni F."/>
            <person name="Magnuson J."/>
            <person name="Mondo S."/>
            <person name="Nolan M."/>
            <person name="Ohm R."/>
            <person name="Pangilinan J."/>
            <person name="Park H.-J."/>
            <person name="Ramirez L."/>
            <person name="Alfaro M."/>
            <person name="Sun H."/>
            <person name="Tritt A."/>
            <person name="Yoshinaga Y."/>
            <person name="Zwiers L.-H."/>
            <person name="Turgeon B."/>
            <person name="Goodwin S."/>
            <person name="Spatafora J."/>
            <person name="Crous P."/>
            <person name="Grigoriev I."/>
        </authorList>
    </citation>
    <scope>NUCLEOTIDE SEQUENCE</scope>
    <source>
        <strain evidence="1">CBS 122367</strain>
    </source>
</reference>
<name>A0A6G1IRQ3_9PLEO</name>
<dbReference type="PANTHER" id="PTHR34883">
    <property type="entry name" value="SERINE-RICH PROTEIN, PUTATIVE-RELATED-RELATED"/>
    <property type="match status" value="1"/>
</dbReference>
<evidence type="ECO:0008006" key="3">
    <source>
        <dbReference type="Google" id="ProtNLM"/>
    </source>
</evidence>
<dbReference type="PANTHER" id="PTHR34883:SF16">
    <property type="entry name" value="RICH PROTEIN, PUTATIVE-RELATED"/>
    <property type="match status" value="1"/>
</dbReference>
<keyword evidence="2" id="KW-1185">Reference proteome</keyword>
<sequence>ILVGEAGQLIFNPDSLSVTRGTTLHFDFLGNNHTLTQSSFGHPCQNASRLDTGFNQQNSLNVSGKFLIDYVVQSDEPQWFYCAQEFPKSHCRAGMVFSLNP</sequence>